<comment type="caution">
    <text evidence="1">The sequence shown here is derived from an EMBL/GenBank/DDBJ whole genome shotgun (WGS) entry which is preliminary data.</text>
</comment>
<keyword evidence="2" id="KW-1185">Reference proteome</keyword>
<dbReference type="RefSeq" id="WP_160756413.1">
    <property type="nucleotide sequence ID" value="NZ_WTYL01000002.1"/>
</dbReference>
<name>A0A845B2Q6_9SPHN</name>
<protein>
    <submittedName>
        <fullName evidence="1">Uncharacterized protein</fullName>
    </submittedName>
</protein>
<evidence type="ECO:0000313" key="2">
    <source>
        <dbReference type="Proteomes" id="UP000431922"/>
    </source>
</evidence>
<gene>
    <name evidence="1" type="ORF">GRI65_10445</name>
</gene>
<dbReference type="Proteomes" id="UP000431922">
    <property type="component" value="Unassembled WGS sequence"/>
</dbReference>
<dbReference type="OrthoDB" id="8595012at2"/>
<dbReference type="SUPFAM" id="SSF69318">
    <property type="entry name" value="Integrin alpha N-terminal domain"/>
    <property type="match status" value="1"/>
</dbReference>
<reference evidence="1 2" key="1">
    <citation type="submission" date="2019-12" db="EMBL/GenBank/DDBJ databases">
        <title>Genomic-based taxomic classification of the family Erythrobacteraceae.</title>
        <authorList>
            <person name="Xu L."/>
        </authorList>
    </citation>
    <scope>NUCLEOTIDE SEQUENCE [LARGE SCALE GENOMIC DNA]</scope>
    <source>
        <strain evidence="1 2">KCTC 42453</strain>
    </source>
</reference>
<dbReference type="EMBL" id="WTYL01000002">
    <property type="protein sequence ID" value="MXP44875.1"/>
    <property type="molecule type" value="Genomic_DNA"/>
</dbReference>
<evidence type="ECO:0000313" key="1">
    <source>
        <dbReference type="EMBL" id="MXP44875.1"/>
    </source>
</evidence>
<dbReference type="InterPro" id="IPR028994">
    <property type="entry name" value="Integrin_alpha_N"/>
</dbReference>
<proteinExistence type="predicted"/>
<sequence>MRYACPLICFLSIPGAGCAQEHPQPGDEAAVELISDDEIFKAAGFEFSGDNWRKCGDPGSASYEPGAIMERGDFNGDGFPDALVTEGGTYCFGMTGYGYTLVSRGPDGAWRIMDERIGIPEFLGTLGADGWPDIEVGGPGFCFPVMRWNGSEYVANRTEYEGSPCRQ</sequence>
<accession>A0A845B2Q6</accession>
<dbReference type="AlphaFoldDB" id="A0A845B2Q6"/>
<organism evidence="1 2">
    <name type="scientific">Allopontixanthobacter sediminis</name>
    <dbReference type="NCBI Taxonomy" id="1689985"/>
    <lineage>
        <taxon>Bacteria</taxon>
        <taxon>Pseudomonadati</taxon>
        <taxon>Pseudomonadota</taxon>
        <taxon>Alphaproteobacteria</taxon>
        <taxon>Sphingomonadales</taxon>
        <taxon>Erythrobacteraceae</taxon>
        <taxon>Allopontixanthobacter</taxon>
    </lineage>
</organism>